<name>A0A0L6UQF0_9BASI</name>
<sequence>MLFNMIHFFIFHKLIINVISCMWYLQNQLLKLFLMTTIKLQITCKYHRLDKAVFNTCLRIFRNGMVVVGIVSLKVPLSCFRTLIDHLACLLKIKNLTKNKLTFQIKTYLNIPVTFENFPLVPLQTTNNNHIAIFLTLGVPNYVFGVGDSSRCSKLCLWSATVSIIFTLIWRFRWFNLSKFFFNSCFIIIIFIFRVSGAALVWEGLGGFLVHCFDLLVVLKGSGGLGMVFCHCLVVMQVWILRLISENLSFLDLVWVFDLLQIILKHFLFLQPTHPFGAAVVILFFIPQIQRTQIFLQLSAQNQDQKPISPQVTLLQHIEFPTVNPKPGSRDRIKYSHTLPGQTTLLGVRLPPPFLSSLLIFLPDRVNDSPSLSHEPVFSLFVLTHSQRDSVLWCVSQNIYKESSVIEGSCILLTEPTPPFLSSTSSTSPPELPQTCPEVTEPLH</sequence>
<feature type="transmembrane region" description="Helical" evidence="2">
    <location>
        <begin position="264"/>
        <end position="286"/>
    </location>
</feature>
<keyword evidence="2" id="KW-0472">Membrane</keyword>
<proteinExistence type="predicted"/>
<keyword evidence="4" id="KW-1185">Reference proteome</keyword>
<reference evidence="3 4" key="1">
    <citation type="submission" date="2015-08" db="EMBL/GenBank/DDBJ databases">
        <title>Next Generation Sequencing and Analysis of the Genome of Puccinia sorghi L Schw, the Causal Agent of Maize Common Rust.</title>
        <authorList>
            <person name="Rochi L."/>
            <person name="Burguener G."/>
            <person name="Darino M."/>
            <person name="Turjanski A."/>
            <person name="Kreff E."/>
            <person name="Dieguez M.J."/>
            <person name="Sacco F."/>
        </authorList>
    </citation>
    <scope>NUCLEOTIDE SEQUENCE [LARGE SCALE GENOMIC DNA]</scope>
    <source>
        <strain evidence="3 4">RO10H11247</strain>
    </source>
</reference>
<comment type="caution">
    <text evidence="3">The sequence shown here is derived from an EMBL/GenBank/DDBJ whole genome shotgun (WGS) entry which is preliminary data.</text>
</comment>
<dbReference type="VEuPathDB" id="FungiDB:VP01_4619g1"/>
<dbReference type="EMBL" id="LAVV01009745">
    <property type="protein sequence ID" value="KNZ50070.1"/>
    <property type="molecule type" value="Genomic_DNA"/>
</dbReference>
<evidence type="ECO:0000313" key="3">
    <source>
        <dbReference type="EMBL" id="KNZ50070.1"/>
    </source>
</evidence>
<keyword evidence="2" id="KW-1133">Transmembrane helix</keyword>
<feature type="transmembrane region" description="Helical" evidence="2">
    <location>
        <begin position="223"/>
        <end position="244"/>
    </location>
</feature>
<organism evidence="3 4">
    <name type="scientific">Puccinia sorghi</name>
    <dbReference type="NCBI Taxonomy" id="27349"/>
    <lineage>
        <taxon>Eukaryota</taxon>
        <taxon>Fungi</taxon>
        <taxon>Dikarya</taxon>
        <taxon>Basidiomycota</taxon>
        <taxon>Pucciniomycotina</taxon>
        <taxon>Pucciniomycetes</taxon>
        <taxon>Pucciniales</taxon>
        <taxon>Pucciniaceae</taxon>
        <taxon>Puccinia</taxon>
    </lineage>
</organism>
<dbReference type="AlphaFoldDB" id="A0A0L6UQF0"/>
<evidence type="ECO:0000256" key="1">
    <source>
        <dbReference type="SAM" id="MobiDB-lite"/>
    </source>
</evidence>
<feature type="region of interest" description="Disordered" evidence="1">
    <location>
        <begin position="421"/>
        <end position="444"/>
    </location>
</feature>
<keyword evidence="2" id="KW-0812">Transmembrane</keyword>
<accession>A0A0L6UQF0</accession>
<feature type="transmembrane region" description="Helical" evidence="2">
    <location>
        <begin position="180"/>
        <end position="202"/>
    </location>
</feature>
<evidence type="ECO:0000256" key="2">
    <source>
        <dbReference type="SAM" id="Phobius"/>
    </source>
</evidence>
<evidence type="ECO:0000313" key="4">
    <source>
        <dbReference type="Proteomes" id="UP000037035"/>
    </source>
</evidence>
<gene>
    <name evidence="3" type="ORF">VP01_4619g1</name>
</gene>
<feature type="transmembrane region" description="Helical" evidence="2">
    <location>
        <begin position="6"/>
        <end position="25"/>
    </location>
</feature>
<dbReference type="Proteomes" id="UP000037035">
    <property type="component" value="Unassembled WGS sequence"/>
</dbReference>
<protein>
    <submittedName>
        <fullName evidence="3">Uncharacterized protein</fullName>
    </submittedName>
</protein>